<evidence type="ECO:0000313" key="1">
    <source>
        <dbReference type="EMBL" id="KAK0165833.1"/>
    </source>
</evidence>
<gene>
    <name evidence="1" type="ORF">PV328_004317</name>
</gene>
<keyword evidence="2" id="KW-1185">Reference proteome</keyword>
<dbReference type="PANTHER" id="PTHR37162:SF1">
    <property type="entry name" value="BED-TYPE DOMAIN-CONTAINING PROTEIN"/>
    <property type="match status" value="1"/>
</dbReference>
<dbReference type="EMBL" id="JAQQBS010001422">
    <property type="protein sequence ID" value="KAK0165833.1"/>
    <property type="molecule type" value="Genomic_DNA"/>
</dbReference>
<reference evidence="1" key="1">
    <citation type="journal article" date="2023" name="bioRxiv">
        <title>Scaffold-level genome assemblies of two parasitoid biocontrol wasps reveal the parthenogenesis mechanism and an associated novel virus.</title>
        <authorList>
            <person name="Inwood S."/>
            <person name="Skelly J."/>
            <person name="Guhlin J."/>
            <person name="Harrop T."/>
            <person name="Goldson S."/>
            <person name="Dearden P."/>
        </authorList>
    </citation>
    <scope>NUCLEOTIDE SEQUENCE</scope>
    <source>
        <strain evidence="1">Irish</strain>
        <tissue evidence="1">Whole body</tissue>
    </source>
</reference>
<proteinExistence type="predicted"/>
<reference evidence="1" key="2">
    <citation type="submission" date="2023-03" db="EMBL/GenBank/DDBJ databases">
        <authorList>
            <person name="Inwood S.N."/>
            <person name="Skelly J.G."/>
            <person name="Guhlin J."/>
            <person name="Harrop T.W.R."/>
            <person name="Goldson S.G."/>
            <person name="Dearden P.K."/>
        </authorList>
    </citation>
    <scope>NUCLEOTIDE SEQUENCE</scope>
    <source>
        <strain evidence="1">Irish</strain>
        <tissue evidence="1">Whole body</tissue>
    </source>
</reference>
<sequence length="240" mass="27847">MRTIYYIIVKYVTETFLACRAFPNMRSLHLRWLELDESFRSWLCEPPNDSKNSAFFCRICDKSMAGGVAHIRPHATSDMHVTNLNKIGEDMTTQDAVESDLPFDVRKNIAEIRFSALILEKNIPYQTARDILKFFQSVGKDPNVLANMKMGRTKCSNIISNVLCLVETKRVTEKLQNTRFSIFVDETSDITNEKWMTFLVRYIDESTLDIRTQLIKLINLDTKNCGADQLFIAFKKEMYK</sequence>
<comment type="caution">
    <text evidence="1">The sequence shown here is derived from an EMBL/GenBank/DDBJ whole genome shotgun (WGS) entry which is preliminary data.</text>
</comment>
<evidence type="ECO:0008006" key="3">
    <source>
        <dbReference type="Google" id="ProtNLM"/>
    </source>
</evidence>
<dbReference type="AlphaFoldDB" id="A0AA39KLF7"/>
<organism evidence="1 2">
    <name type="scientific">Microctonus aethiopoides</name>
    <dbReference type="NCBI Taxonomy" id="144406"/>
    <lineage>
        <taxon>Eukaryota</taxon>
        <taxon>Metazoa</taxon>
        <taxon>Ecdysozoa</taxon>
        <taxon>Arthropoda</taxon>
        <taxon>Hexapoda</taxon>
        <taxon>Insecta</taxon>
        <taxon>Pterygota</taxon>
        <taxon>Neoptera</taxon>
        <taxon>Endopterygota</taxon>
        <taxon>Hymenoptera</taxon>
        <taxon>Apocrita</taxon>
        <taxon>Ichneumonoidea</taxon>
        <taxon>Braconidae</taxon>
        <taxon>Euphorinae</taxon>
        <taxon>Microctonus</taxon>
    </lineage>
</organism>
<name>A0AA39KLF7_9HYME</name>
<protein>
    <recommendedName>
        <fullName evidence="3">DUF4371 domain-containing protein</fullName>
    </recommendedName>
</protein>
<evidence type="ECO:0000313" key="2">
    <source>
        <dbReference type="Proteomes" id="UP001168990"/>
    </source>
</evidence>
<accession>A0AA39KLF7</accession>
<dbReference type="PANTHER" id="PTHR37162">
    <property type="entry name" value="HAT FAMILY DIMERISATION DOMAINCONTAINING PROTEIN-RELATED"/>
    <property type="match status" value="1"/>
</dbReference>
<dbReference type="Proteomes" id="UP001168990">
    <property type="component" value="Unassembled WGS sequence"/>
</dbReference>